<comment type="similarity">
    <text evidence="3">Belongs to the methyl-accepting chemotaxis (MCP) protein family.</text>
</comment>
<reference evidence="8 9" key="1">
    <citation type="submission" date="2015-05" db="EMBL/GenBank/DDBJ databases">
        <title>Photobacterium galathea sp. nov.</title>
        <authorList>
            <person name="Machado H."/>
            <person name="Gram L."/>
        </authorList>
    </citation>
    <scope>NUCLEOTIDE SEQUENCE [LARGE SCALE GENOMIC DNA]</scope>
    <source>
        <strain evidence="8 9">CGMCC 1.12159</strain>
    </source>
</reference>
<evidence type="ECO:0000256" key="3">
    <source>
        <dbReference type="ARBA" id="ARBA00029447"/>
    </source>
</evidence>
<keyword evidence="2 4" id="KW-0807">Transducer</keyword>
<evidence type="ECO:0000259" key="6">
    <source>
        <dbReference type="PROSITE" id="PS50111"/>
    </source>
</evidence>
<keyword evidence="9" id="KW-1185">Reference proteome</keyword>
<dbReference type="PANTHER" id="PTHR32089:SF70">
    <property type="entry name" value="ENERGY TAXIS MODULATING METHYL ACCEPTING SENSORY TRANSDUCER"/>
    <property type="match status" value="1"/>
</dbReference>
<dbReference type="PROSITE" id="PS50111">
    <property type="entry name" value="CHEMOTAXIS_TRANSDUC_2"/>
    <property type="match status" value="1"/>
</dbReference>
<dbReference type="GO" id="GO:0016020">
    <property type="term" value="C:membrane"/>
    <property type="evidence" value="ECO:0007669"/>
    <property type="project" value="UniProtKB-SubCell"/>
</dbReference>
<dbReference type="AlphaFoldDB" id="A0A0J1GYP9"/>
<dbReference type="GO" id="GO:0007165">
    <property type="term" value="P:signal transduction"/>
    <property type="evidence" value="ECO:0007669"/>
    <property type="project" value="UniProtKB-KW"/>
</dbReference>
<evidence type="ECO:0000313" key="9">
    <source>
        <dbReference type="Proteomes" id="UP000036097"/>
    </source>
</evidence>
<keyword evidence="5" id="KW-0175">Coiled coil</keyword>
<comment type="caution">
    <text evidence="8">The sequence shown here is derived from an EMBL/GenBank/DDBJ whole genome shotgun (WGS) entry which is preliminary data.</text>
</comment>
<gene>
    <name evidence="8" type="ORF">ABT56_13630</name>
</gene>
<dbReference type="PANTHER" id="PTHR32089">
    <property type="entry name" value="METHYL-ACCEPTING CHEMOTAXIS PROTEIN MCPB"/>
    <property type="match status" value="1"/>
</dbReference>
<sequence length="667" mass="73781">MKTTKKPSVIRRMYIGFAILLMLFVTTLAITLNGTSTIHQQLQEVTARALPLVSLSNQTSVKLLAADKVFKDYLTSQNPERMRAYTNQFAQSQVEFNQALERLITASEGNANLTSQLAALKALEQRYFAEAEQAMTNYRNQLEAQAERQKATRRFQKLHGELDGKMKNFVNEQDSISVKMIAKNYFIKLEQTEAITSDALATEDMAIIDKAVRDNKRYVNHLNNAYRSLSAMMPQLKSVFAETIEQYSRDIGKSGGVLDNHARYISARNKLYQNITTLAREIDEATKHLNSFNDQANQLMNQAIVTADNTYQRGLNNAIMMGSVAILFALAIGWNLSRSVRNPLNAVLKTLESLARGDMTQRSPSSKFSEFNTLAVDINTLADKLQEILGKLSEASQGLTSVAAENHTTTSQAKQRLNEQRQQTASVATAMTEMEQSVTDVSNSAQHTMARVQNVEKASNTGREVMSRNINTTHQLAERLDESVQAVSNLQSMSSNIGSILDVIRNIADQTNLLALNAAIEAARAGDQGRGFAVVADEVRILAKRTTDSTSEIEEMIQSLQSRSGQAVAVMQTCVTEMENSVALASDANSAMEEIQAIILDISQMSTQIAQAAEEQRSTTTEIARTLEDISHIADTNYAAMEEVSDASTKLDTLAQQQNDLVQQFKL</sequence>
<dbReference type="Proteomes" id="UP000036097">
    <property type="component" value="Unassembled WGS sequence"/>
</dbReference>
<proteinExistence type="inferred from homology"/>
<evidence type="ECO:0000256" key="5">
    <source>
        <dbReference type="SAM" id="Coils"/>
    </source>
</evidence>
<organism evidence="8 9">
    <name type="scientific">Photobacterium aquae</name>
    <dbReference type="NCBI Taxonomy" id="1195763"/>
    <lineage>
        <taxon>Bacteria</taxon>
        <taxon>Pseudomonadati</taxon>
        <taxon>Pseudomonadota</taxon>
        <taxon>Gammaproteobacteria</taxon>
        <taxon>Vibrionales</taxon>
        <taxon>Vibrionaceae</taxon>
        <taxon>Photobacterium</taxon>
    </lineage>
</organism>
<dbReference type="Gene3D" id="1.10.287.950">
    <property type="entry name" value="Methyl-accepting chemotaxis protein"/>
    <property type="match status" value="1"/>
</dbReference>
<feature type="domain" description="Methyl-accepting transducer" evidence="6">
    <location>
        <begin position="395"/>
        <end position="631"/>
    </location>
</feature>
<dbReference type="CDD" id="cd11386">
    <property type="entry name" value="MCP_signal"/>
    <property type="match status" value="1"/>
</dbReference>
<evidence type="ECO:0000256" key="2">
    <source>
        <dbReference type="ARBA" id="ARBA00023224"/>
    </source>
</evidence>
<comment type="subcellular location">
    <subcellularLocation>
        <location evidence="1">Membrane</location>
    </subcellularLocation>
</comment>
<dbReference type="SMART" id="SM00283">
    <property type="entry name" value="MA"/>
    <property type="match status" value="1"/>
</dbReference>
<dbReference type="EMBL" id="LDOT01000020">
    <property type="protein sequence ID" value="KLV04761.1"/>
    <property type="molecule type" value="Genomic_DNA"/>
</dbReference>
<feature type="domain" description="HAMP" evidence="7">
    <location>
        <begin position="338"/>
        <end position="390"/>
    </location>
</feature>
<evidence type="ECO:0000313" key="8">
    <source>
        <dbReference type="EMBL" id="KLV04761.1"/>
    </source>
</evidence>
<name>A0A0J1GYP9_9GAMM</name>
<dbReference type="SMART" id="SM00304">
    <property type="entry name" value="HAMP"/>
    <property type="match status" value="1"/>
</dbReference>
<evidence type="ECO:0000256" key="1">
    <source>
        <dbReference type="ARBA" id="ARBA00004370"/>
    </source>
</evidence>
<dbReference type="SUPFAM" id="SSF58104">
    <property type="entry name" value="Methyl-accepting chemotaxis protein (MCP) signaling domain"/>
    <property type="match status" value="1"/>
</dbReference>
<dbReference type="STRING" id="1195763.ABT56_13630"/>
<accession>A0A0J1GYP9</accession>
<dbReference type="RefSeq" id="WP_047879435.1">
    <property type="nucleotide sequence ID" value="NZ_LDOT01000020.1"/>
</dbReference>
<evidence type="ECO:0000256" key="4">
    <source>
        <dbReference type="PROSITE-ProRule" id="PRU00284"/>
    </source>
</evidence>
<dbReference type="Pfam" id="PF00672">
    <property type="entry name" value="HAMP"/>
    <property type="match status" value="1"/>
</dbReference>
<dbReference type="GO" id="GO:0006935">
    <property type="term" value="P:chemotaxis"/>
    <property type="evidence" value="ECO:0007669"/>
    <property type="project" value="UniProtKB-ARBA"/>
</dbReference>
<dbReference type="InterPro" id="IPR003660">
    <property type="entry name" value="HAMP_dom"/>
</dbReference>
<dbReference type="Pfam" id="PF00015">
    <property type="entry name" value="MCPsignal"/>
    <property type="match status" value="1"/>
</dbReference>
<dbReference type="InterPro" id="IPR004089">
    <property type="entry name" value="MCPsignal_dom"/>
</dbReference>
<dbReference type="FunFam" id="1.10.287.950:FF:000001">
    <property type="entry name" value="Methyl-accepting chemotaxis sensory transducer"/>
    <property type="match status" value="1"/>
</dbReference>
<evidence type="ECO:0000259" key="7">
    <source>
        <dbReference type="PROSITE" id="PS50885"/>
    </source>
</evidence>
<dbReference type="OrthoDB" id="9781845at2"/>
<dbReference type="PATRIC" id="fig|1195763.3.peg.2889"/>
<dbReference type="PROSITE" id="PS50885">
    <property type="entry name" value="HAMP"/>
    <property type="match status" value="1"/>
</dbReference>
<feature type="coiled-coil region" evidence="5">
    <location>
        <begin position="275"/>
        <end position="302"/>
    </location>
</feature>
<protein>
    <submittedName>
        <fullName evidence="8">Chemotaxis protein</fullName>
    </submittedName>
</protein>